<feature type="domain" description="Metaxin glutathione S-transferase" evidence="9">
    <location>
        <begin position="197"/>
        <end position="260"/>
    </location>
</feature>
<feature type="domain" description="Mitochondrial outer membrane transport complex Sam37/metaxin N-terminal" evidence="8">
    <location>
        <begin position="20"/>
        <end position="141"/>
    </location>
</feature>
<dbReference type="GO" id="GO:0001401">
    <property type="term" value="C:SAM complex"/>
    <property type="evidence" value="ECO:0007669"/>
    <property type="project" value="InterPro"/>
</dbReference>
<proteinExistence type="inferred from homology"/>
<evidence type="ECO:0000256" key="2">
    <source>
        <dbReference type="ARBA" id="ARBA00009170"/>
    </source>
</evidence>
<keyword evidence="4" id="KW-1000">Mitochondrion outer membrane</keyword>
<evidence type="ECO:0000313" key="11">
    <source>
        <dbReference type="Proteomes" id="UP001163850"/>
    </source>
</evidence>
<evidence type="ECO:0000313" key="10">
    <source>
        <dbReference type="EMBL" id="KAJ3989461.1"/>
    </source>
</evidence>
<dbReference type="Pfam" id="PF10568">
    <property type="entry name" value="Tom37"/>
    <property type="match status" value="1"/>
</dbReference>
<dbReference type="Proteomes" id="UP001163850">
    <property type="component" value="Unassembled WGS sequence"/>
</dbReference>
<protein>
    <recommendedName>
        <fullName evidence="12">Mitochondrial outer membrane transport complex Sam37/metaxin N-terminal domain-containing protein</fullName>
    </recommendedName>
</protein>
<evidence type="ECO:0000256" key="3">
    <source>
        <dbReference type="ARBA" id="ARBA00022448"/>
    </source>
</evidence>
<keyword evidence="6" id="KW-0496">Mitochondrion</keyword>
<dbReference type="InterPro" id="IPR019564">
    <property type="entry name" value="Sam37/metaxin_N"/>
</dbReference>
<comment type="similarity">
    <text evidence="2">Belongs to the metaxin family.</text>
</comment>
<comment type="subcellular location">
    <subcellularLocation>
        <location evidence="1">Mitochondrion outer membrane</location>
    </subcellularLocation>
</comment>
<comment type="caution">
    <text evidence="10">The sequence shown here is derived from an EMBL/GenBank/DDBJ whole genome shotgun (WGS) entry which is preliminary data.</text>
</comment>
<dbReference type="AlphaFoldDB" id="A0AA38QA74"/>
<evidence type="ECO:0000256" key="5">
    <source>
        <dbReference type="ARBA" id="ARBA00022927"/>
    </source>
</evidence>
<sequence length="329" mass="36830">MIELHVWPAKWGLTSMDPTSLLLIIYMQLVIPSKFTLVESVNPDLSPSGQLPFIKNGKDLVAPASSIISYLADDANGFGIPTLKATSNPQDTAWLVHAESNLGDLVLHMLYSLHANWNELTHPSIVYQFPVPQRYYAPHRLKESYRSRLESAGLWSLPGVEQEKKAFSKERPPKAKGNPRDRFLRVFERERVVEKARTALDIYTRLLGARTFFSGDQPSLLDAIVAAHILLLSRPPFPDPLLQDLVNTSYPSLVAHANRLYDQTLSVNIPTRKATHENFLGTLFPMIDSGVESDVWETRLRVAFIGLMLGGVLTYMSAAPYINPTHSLS</sequence>
<dbReference type="PANTHER" id="PTHR12289">
    <property type="entry name" value="METAXIN RELATED"/>
    <property type="match status" value="1"/>
</dbReference>
<organism evidence="10 11">
    <name type="scientific">Lentinula detonsa</name>
    <dbReference type="NCBI Taxonomy" id="2804962"/>
    <lineage>
        <taxon>Eukaryota</taxon>
        <taxon>Fungi</taxon>
        <taxon>Dikarya</taxon>
        <taxon>Basidiomycota</taxon>
        <taxon>Agaricomycotina</taxon>
        <taxon>Agaricomycetes</taxon>
        <taxon>Agaricomycetidae</taxon>
        <taxon>Agaricales</taxon>
        <taxon>Marasmiineae</taxon>
        <taxon>Omphalotaceae</taxon>
        <taxon>Lentinula</taxon>
    </lineage>
</organism>
<evidence type="ECO:0000259" key="9">
    <source>
        <dbReference type="Pfam" id="PF17171"/>
    </source>
</evidence>
<dbReference type="GO" id="GO:0015031">
    <property type="term" value="P:protein transport"/>
    <property type="evidence" value="ECO:0007669"/>
    <property type="project" value="UniProtKB-KW"/>
</dbReference>
<evidence type="ECO:0008006" key="12">
    <source>
        <dbReference type="Google" id="ProtNLM"/>
    </source>
</evidence>
<evidence type="ECO:0000256" key="7">
    <source>
        <dbReference type="ARBA" id="ARBA00023136"/>
    </source>
</evidence>
<dbReference type="InterPro" id="IPR050931">
    <property type="entry name" value="Mito_Protein_Transport_Metaxin"/>
</dbReference>
<accession>A0AA38QA74</accession>
<dbReference type="PANTHER" id="PTHR12289:SF41">
    <property type="entry name" value="FAILED AXON CONNECTIONS-RELATED"/>
    <property type="match status" value="1"/>
</dbReference>
<evidence type="ECO:0000256" key="6">
    <source>
        <dbReference type="ARBA" id="ARBA00023128"/>
    </source>
</evidence>
<name>A0AA38QA74_9AGAR</name>
<evidence type="ECO:0000256" key="4">
    <source>
        <dbReference type="ARBA" id="ARBA00022787"/>
    </source>
</evidence>
<dbReference type="EMBL" id="MU801898">
    <property type="protein sequence ID" value="KAJ3989461.1"/>
    <property type="molecule type" value="Genomic_DNA"/>
</dbReference>
<dbReference type="GO" id="GO:0007005">
    <property type="term" value="P:mitochondrion organization"/>
    <property type="evidence" value="ECO:0007669"/>
    <property type="project" value="TreeGrafter"/>
</dbReference>
<reference evidence="10" key="1">
    <citation type="submission" date="2022-08" db="EMBL/GenBank/DDBJ databases">
        <authorList>
            <consortium name="DOE Joint Genome Institute"/>
            <person name="Min B."/>
            <person name="Riley R."/>
            <person name="Sierra-Patev S."/>
            <person name="Naranjo-Ortiz M."/>
            <person name="Looney B."/>
            <person name="Konkel Z."/>
            <person name="Slot J.C."/>
            <person name="Sakamoto Y."/>
            <person name="Steenwyk J.L."/>
            <person name="Rokas A."/>
            <person name="Carro J."/>
            <person name="Camarero S."/>
            <person name="Ferreira P."/>
            <person name="Molpeceres G."/>
            <person name="Ruiz-Duenas F.J."/>
            <person name="Serrano A."/>
            <person name="Henrissat B."/>
            <person name="Drula E."/>
            <person name="Hughes K.W."/>
            <person name="Mata J.L."/>
            <person name="Ishikawa N.K."/>
            <person name="Vargas-Isla R."/>
            <person name="Ushijima S."/>
            <person name="Smith C.A."/>
            <person name="Ahrendt S."/>
            <person name="Andreopoulos W."/>
            <person name="He G."/>
            <person name="Labutti K."/>
            <person name="Lipzen A."/>
            <person name="Ng V."/>
            <person name="Sandor L."/>
            <person name="Barry K."/>
            <person name="Martinez A.T."/>
            <person name="Xiao Y."/>
            <person name="Gibbons J.G."/>
            <person name="Terashima K."/>
            <person name="Hibbett D.S."/>
            <person name="Grigoriev I.V."/>
        </authorList>
    </citation>
    <scope>NUCLEOTIDE SEQUENCE</scope>
    <source>
        <strain evidence="10">TFB7829</strain>
    </source>
</reference>
<evidence type="ECO:0000259" key="8">
    <source>
        <dbReference type="Pfam" id="PF10568"/>
    </source>
</evidence>
<keyword evidence="3" id="KW-0813">Transport</keyword>
<gene>
    <name evidence="10" type="ORF">F5890DRAFT_1486411</name>
</gene>
<dbReference type="SUPFAM" id="SSF47616">
    <property type="entry name" value="GST C-terminal domain-like"/>
    <property type="match status" value="1"/>
</dbReference>
<dbReference type="Pfam" id="PF17171">
    <property type="entry name" value="GST_C_6"/>
    <property type="match status" value="1"/>
</dbReference>
<dbReference type="InterPro" id="IPR036282">
    <property type="entry name" value="Glutathione-S-Trfase_C_sf"/>
</dbReference>
<keyword evidence="5" id="KW-0653">Protein transport</keyword>
<dbReference type="InterPro" id="IPR033468">
    <property type="entry name" value="Metaxin_GST"/>
</dbReference>
<evidence type="ECO:0000256" key="1">
    <source>
        <dbReference type="ARBA" id="ARBA00004294"/>
    </source>
</evidence>
<keyword evidence="7" id="KW-0472">Membrane</keyword>